<feature type="compositionally biased region" description="Low complexity" evidence="1">
    <location>
        <begin position="852"/>
        <end position="866"/>
    </location>
</feature>
<feature type="domain" description="C2H2-type" evidence="2">
    <location>
        <begin position="1017"/>
        <end position="1040"/>
    </location>
</feature>
<sequence>MPSNNYSAYYYQSGQRSSTPQYSGYSIAPASSSIPQASRTYQQLQSFRTSQPQSYMSYPAQSYGGRQGSVYGEQEVGWGASNYGSSREVTSNRAAELLHNMSNTAYDANPIPVTSHPSFLASNTPASARYSSGAANSQQPQQQAHSPYAQTQAQPRPRSVNTNRNQATDSNRGLPSPGTAAAYPSQRVQTLYNQQPQQTPSPAQNQYSQNTPTPLNSFRTAAMATTQYNDYSNRQLPSVDASQGVPSSVSASYSYSDPQAAVPIAQTAVANNVSEQYNQATITVDPIAVYDPWPEYQRKQIERARKAAEDAAKAEEEHRAEERRKEEEMMKHEEEQPRATQVQMSKSHTGKAKPHDQSSNTNATDARPAGGAQGLSGESSGTLEAEIRAIMAKMRELNNKDPALLARIWEEERRAKAPKSPIVQNKATPQPAPAQPALPAQASSAPAANQRKKAVPKETTTPKAVAQPTPVEQVASAPPRPAGNTIWPPEKKSQLANAAATYLHAQNPSKLLTPEHILGMLDGNPSYIELCEQLEGMGLKLDRAAFAKNLLTVVPDVNSASRPTQAQTQTMSKSAPQGAVSQVNHSTSQRVLVQPPAIATKAEVSSPAAPSPRYAPAVQSPMSQSSYPPLPNNSGSASHSPAPMAEMVPIKPKLKRPANKEEAARKRTFNDLIDLTALSDEDVQPAHKRQSVVSPHHYQTPSLYGVDNIDIDHLPPPVANFRAPISVPIQTGFSTTPAPLSVPTDARFVVEPIDKGKALRRNTYNIKTIARDVLLACGRHPEERALNAHLEILKINIPQVDSNSDLSTIRWDIIDPGKPPRGYFKEIEAVSGDADDEDDSEVDRAARSRQIARAVGARAGDARVQALTPTNPFKPMKRRGRPPRHSYPINPNDSIYEPFMHKAPGSTGTNMSASAPRPNTAAVGYSVFRAATPQLGPDGKPLPKKKGRPVGWRKAIHGSAAAQARPSANGHTGLNRFVPSQPSTLRNVNTGSDEPIVLNSRSSSVSSKVPRYQSFKCKWYNCKAELHNLETLKKHVHKVHRKATLRGTLECLWGVCGREIASIDPVTNLQIERHQPFVFKEESQWREHLEIRHFSPLSWQLGDGPASGLSDAHDSEAYLSDAQGRRVTPRVTVDPSRYSLSSPVVRGESSNANPSSRRGRGRPPKVTQEQEAREAQAQMISQKKRIGGPGMDRGGATLVNEKRRKGFIDHADIEEEFVDAEQ</sequence>
<feature type="compositionally biased region" description="Basic and acidic residues" evidence="1">
    <location>
        <begin position="302"/>
        <end position="337"/>
    </location>
</feature>
<evidence type="ECO:0000256" key="1">
    <source>
        <dbReference type="SAM" id="MobiDB-lite"/>
    </source>
</evidence>
<feature type="region of interest" description="Disordered" evidence="1">
    <location>
        <begin position="302"/>
        <end position="381"/>
    </location>
</feature>
<feature type="compositionally biased region" description="Polar residues" evidence="1">
    <location>
        <begin position="117"/>
        <end position="173"/>
    </location>
</feature>
<dbReference type="InterPro" id="IPR013087">
    <property type="entry name" value="Znf_C2H2_type"/>
</dbReference>
<evidence type="ECO:0000259" key="2">
    <source>
        <dbReference type="PROSITE" id="PS00028"/>
    </source>
</evidence>
<gene>
    <name evidence="3" type="ORF">CC78DRAFT_566452</name>
</gene>
<feature type="region of interest" description="Disordered" evidence="1">
    <location>
        <begin position="1117"/>
        <end position="1222"/>
    </location>
</feature>
<name>A0A9P4KE64_9PLEO</name>
<dbReference type="AlphaFoldDB" id="A0A9P4KE64"/>
<feature type="compositionally biased region" description="Low complexity" evidence="1">
    <location>
        <begin position="437"/>
        <end position="448"/>
    </location>
</feature>
<feature type="region of interest" description="Disordered" evidence="1">
    <location>
        <begin position="117"/>
        <end position="216"/>
    </location>
</feature>
<dbReference type="PANTHER" id="PTHR48125:SF12">
    <property type="entry name" value="AT HOOK TRANSCRIPTION FACTOR FAMILY-RELATED"/>
    <property type="match status" value="1"/>
</dbReference>
<feature type="compositionally biased region" description="Polar residues" evidence="1">
    <location>
        <begin position="620"/>
        <end position="639"/>
    </location>
</feature>
<dbReference type="PROSITE" id="PS00028">
    <property type="entry name" value="ZINC_FINGER_C2H2_1"/>
    <property type="match status" value="1"/>
</dbReference>
<dbReference type="Proteomes" id="UP000800093">
    <property type="component" value="Unassembled WGS sequence"/>
</dbReference>
<feature type="region of interest" description="Disordered" evidence="1">
    <location>
        <begin position="602"/>
        <end position="644"/>
    </location>
</feature>
<evidence type="ECO:0000313" key="3">
    <source>
        <dbReference type="EMBL" id="KAF2267038.1"/>
    </source>
</evidence>
<feature type="region of interest" description="Disordered" evidence="1">
    <location>
        <begin position="831"/>
        <end position="890"/>
    </location>
</feature>
<feature type="compositionally biased region" description="Polar residues" evidence="1">
    <location>
        <begin position="186"/>
        <end position="216"/>
    </location>
</feature>
<protein>
    <recommendedName>
        <fullName evidence="2">C2H2-type domain-containing protein</fullName>
    </recommendedName>
</protein>
<accession>A0A9P4KE64</accession>
<organism evidence="3 4">
    <name type="scientific">Lojkania enalia</name>
    <dbReference type="NCBI Taxonomy" id="147567"/>
    <lineage>
        <taxon>Eukaryota</taxon>
        <taxon>Fungi</taxon>
        <taxon>Dikarya</taxon>
        <taxon>Ascomycota</taxon>
        <taxon>Pezizomycotina</taxon>
        <taxon>Dothideomycetes</taxon>
        <taxon>Pleosporomycetidae</taxon>
        <taxon>Pleosporales</taxon>
        <taxon>Pleosporales incertae sedis</taxon>
        <taxon>Lojkania</taxon>
    </lineage>
</organism>
<feature type="compositionally biased region" description="Polar residues" evidence="1">
    <location>
        <begin position="338"/>
        <end position="347"/>
    </location>
</feature>
<feature type="region of interest" description="Disordered" evidence="1">
    <location>
        <begin position="39"/>
        <end position="60"/>
    </location>
</feature>
<dbReference type="OrthoDB" id="5424797at2759"/>
<reference evidence="4" key="1">
    <citation type="journal article" date="2020" name="Stud. Mycol.">
        <title>101 Dothideomycetes genomes: A test case for predicting lifestyles and emergence of pathogens.</title>
        <authorList>
            <person name="Haridas S."/>
            <person name="Albert R."/>
            <person name="Binder M."/>
            <person name="Bloem J."/>
            <person name="LaButti K."/>
            <person name="Salamov A."/>
            <person name="Andreopoulos B."/>
            <person name="Baker S."/>
            <person name="Barry K."/>
            <person name="Bills G."/>
            <person name="Bluhm B."/>
            <person name="Cannon C."/>
            <person name="Castanera R."/>
            <person name="Culley D."/>
            <person name="Daum C."/>
            <person name="Ezra D."/>
            <person name="Gonzalez J."/>
            <person name="Henrissat B."/>
            <person name="Kuo A."/>
            <person name="Liang C."/>
            <person name="Lipzen A."/>
            <person name="Lutzoni F."/>
            <person name="Magnuson J."/>
            <person name="Mondo S."/>
            <person name="Nolan M."/>
            <person name="Ohm R."/>
            <person name="Pangilinan J."/>
            <person name="Park H.-J."/>
            <person name="Ramirez L."/>
            <person name="Alfaro M."/>
            <person name="Sun H."/>
            <person name="Tritt A."/>
            <person name="Yoshinaga Y."/>
            <person name="Zwiers L.-H."/>
            <person name="Turgeon B."/>
            <person name="Goodwin S."/>
            <person name="Spatafora J."/>
            <person name="Crous P."/>
            <person name="Grigoriev I."/>
        </authorList>
    </citation>
    <scope>NUCLEOTIDE SEQUENCE [LARGE SCALE GENOMIC DNA]</scope>
    <source>
        <strain evidence="4">CBS 304.66</strain>
    </source>
</reference>
<feature type="region of interest" description="Disordered" evidence="1">
    <location>
        <begin position="959"/>
        <end position="992"/>
    </location>
</feature>
<proteinExistence type="predicted"/>
<feature type="region of interest" description="Disordered" evidence="1">
    <location>
        <begin position="414"/>
        <end position="489"/>
    </location>
</feature>
<feature type="compositionally biased region" description="Polar residues" evidence="1">
    <location>
        <begin position="978"/>
        <end position="992"/>
    </location>
</feature>
<dbReference type="EMBL" id="ML986594">
    <property type="protein sequence ID" value="KAF2267038.1"/>
    <property type="molecule type" value="Genomic_DNA"/>
</dbReference>
<feature type="region of interest" description="Disordered" evidence="1">
    <location>
        <begin position="559"/>
        <end position="589"/>
    </location>
</feature>
<feature type="compositionally biased region" description="Basic residues" evidence="1">
    <location>
        <begin position="875"/>
        <end position="884"/>
    </location>
</feature>
<comment type="caution">
    <text evidence="3">The sequence shown here is derived from an EMBL/GenBank/DDBJ whole genome shotgun (WGS) entry which is preliminary data.</text>
</comment>
<dbReference type="PANTHER" id="PTHR48125">
    <property type="entry name" value="LP07818P1"/>
    <property type="match status" value="1"/>
</dbReference>
<evidence type="ECO:0000313" key="4">
    <source>
        <dbReference type="Proteomes" id="UP000800093"/>
    </source>
</evidence>
<feature type="compositionally biased region" description="Acidic residues" evidence="1">
    <location>
        <begin position="1212"/>
        <end position="1222"/>
    </location>
</feature>
<feature type="compositionally biased region" description="Low complexity" evidence="1">
    <location>
        <begin position="605"/>
        <end position="617"/>
    </location>
</feature>
<keyword evidence="4" id="KW-1185">Reference proteome</keyword>